<dbReference type="RefSeq" id="WP_261500451.1">
    <property type="nucleotide sequence ID" value="NZ_JAODYH010000004.1"/>
</dbReference>
<dbReference type="PANTHER" id="PTHR42928">
    <property type="entry name" value="TRICARBOXYLATE-BINDING PROTEIN"/>
    <property type="match status" value="1"/>
</dbReference>
<proteinExistence type="inferred from homology"/>
<dbReference type="Gene3D" id="3.40.190.10">
    <property type="entry name" value="Periplasmic binding protein-like II"/>
    <property type="match status" value="1"/>
</dbReference>
<comment type="similarity">
    <text evidence="1">Belongs to the UPF0065 (bug) family.</text>
</comment>
<comment type="caution">
    <text evidence="3">The sequence shown here is derived from an EMBL/GenBank/DDBJ whole genome shotgun (WGS) entry which is preliminary data.</text>
</comment>
<dbReference type="Pfam" id="PF03401">
    <property type="entry name" value="TctC"/>
    <property type="match status" value="1"/>
</dbReference>
<evidence type="ECO:0000313" key="4">
    <source>
        <dbReference type="Proteomes" id="UP001525968"/>
    </source>
</evidence>
<evidence type="ECO:0000313" key="3">
    <source>
        <dbReference type="EMBL" id="MCT9811241.1"/>
    </source>
</evidence>
<dbReference type="PIRSF" id="PIRSF017082">
    <property type="entry name" value="YflP"/>
    <property type="match status" value="1"/>
</dbReference>
<feature type="chain" id="PRO_5046506816" evidence="2">
    <location>
        <begin position="20"/>
        <end position="317"/>
    </location>
</feature>
<dbReference type="SUPFAM" id="SSF53850">
    <property type="entry name" value="Periplasmic binding protein-like II"/>
    <property type="match status" value="1"/>
</dbReference>
<sequence>MIKAVLAALAVAISGHAAAQYPAKPIRVIVPFAPGSATDLLGRVVAQGLSDKLGQPVIIEPKPGAGTSIGAQAVEKSPADGYTILLGTNATFALNSILYQKLPYDPQSFSFIAATGAMPSYLLVSSASKYKTFADFIKAAKDKPGTVTYASSGVGSTGDMAGKLLAHAAGVELLHIPFKDGPMALTATMGGDVEGIFYTSIASMPLINAGKIRALAVTTDKRTVELPRVPTIAESGFPNFNLSGWTVLAVSNKTPPAIVHKLTEAMQSLYANPAYQQKIEALGLVPQKMTGKELDNFIAKERASMQEVAKAANIKPE</sequence>
<accession>A0ABT2PL90</accession>
<keyword evidence="4" id="KW-1185">Reference proteome</keyword>
<keyword evidence="2" id="KW-0732">Signal</keyword>
<gene>
    <name evidence="3" type="ORF">N0K08_11390</name>
</gene>
<dbReference type="Proteomes" id="UP001525968">
    <property type="component" value="Unassembled WGS sequence"/>
</dbReference>
<dbReference type="EMBL" id="JAODYH010000004">
    <property type="protein sequence ID" value="MCT9811241.1"/>
    <property type="molecule type" value="Genomic_DNA"/>
</dbReference>
<name>A0ABT2PL90_9BURK</name>
<dbReference type="CDD" id="cd07012">
    <property type="entry name" value="PBP2_Bug_TTT"/>
    <property type="match status" value="1"/>
</dbReference>
<dbReference type="InterPro" id="IPR042100">
    <property type="entry name" value="Bug_dom1"/>
</dbReference>
<reference evidence="3 4" key="1">
    <citation type="submission" date="2022-09" db="EMBL/GenBank/DDBJ databases">
        <title>Draft genome of isolate Be4.</title>
        <authorList>
            <person name="Sanchez-Castro I."/>
            <person name="Martinez-Rodriguez P."/>
            <person name="Descostes M."/>
            <person name="Merroun M."/>
        </authorList>
    </citation>
    <scope>NUCLEOTIDE SEQUENCE [LARGE SCALE GENOMIC DNA]</scope>
    <source>
        <strain evidence="3 4">Be4</strain>
    </source>
</reference>
<organism evidence="3 4">
    <name type="scientific">Acidovorax bellezanensis</name>
    <dbReference type="NCBI Taxonomy" id="2976702"/>
    <lineage>
        <taxon>Bacteria</taxon>
        <taxon>Pseudomonadati</taxon>
        <taxon>Pseudomonadota</taxon>
        <taxon>Betaproteobacteria</taxon>
        <taxon>Burkholderiales</taxon>
        <taxon>Comamonadaceae</taxon>
        <taxon>Acidovorax</taxon>
    </lineage>
</organism>
<protein>
    <submittedName>
        <fullName evidence="3">Tripartite tricarboxylate transporter substrate binding protein</fullName>
    </submittedName>
</protein>
<evidence type="ECO:0000256" key="1">
    <source>
        <dbReference type="ARBA" id="ARBA00006987"/>
    </source>
</evidence>
<dbReference type="PANTHER" id="PTHR42928:SF5">
    <property type="entry name" value="BLR1237 PROTEIN"/>
    <property type="match status" value="1"/>
</dbReference>
<dbReference type="InterPro" id="IPR005064">
    <property type="entry name" value="BUG"/>
</dbReference>
<feature type="signal peptide" evidence="2">
    <location>
        <begin position="1"/>
        <end position="19"/>
    </location>
</feature>
<evidence type="ECO:0000256" key="2">
    <source>
        <dbReference type="SAM" id="SignalP"/>
    </source>
</evidence>
<dbReference type="Gene3D" id="3.40.190.150">
    <property type="entry name" value="Bordetella uptake gene, domain 1"/>
    <property type="match status" value="1"/>
</dbReference>